<organism evidence="2 3">
    <name type="scientific">Rotaria socialis</name>
    <dbReference type="NCBI Taxonomy" id="392032"/>
    <lineage>
        <taxon>Eukaryota</taxon>
        <taxon>Metazoa</taxon>
        <taxon>Spiralia</taxon>
        <taxon>Gnathifera</taxon>
        <taxon>Rotifera</taxon>
        <taxon>Eurotatoria</taxon>
        <taxon>Bdelloidea</taxon>
        <taxon>Philodinida</taxon>
        <taxon>Philodinidae</taxon>
        <taxon>Rotaria</taxon>
    </lineage>
</organism>
<proteinExistence type="predicted"/>
<accession>A0A822BN09</accession>
<feature type="non-terminal residue" evidence="2">
    <location>
        <position position="1"/>
    </location>
</feature>
<dbReference type="Proteomes" id="UP000663848">
    <property type="component" value="Unassembled WGS sequence"/>
</dbReference>
<gene>
    <name evidence="2" type="ORF">QYT958_LOCUS40950</name>
</gene>
<evidence type="ECO:0000313" key="3">
    <source>
        <dbReference type="Proteomes" id="UP000663848"/>
    </source>
</evidence>
<dbReference type="AlphaFoldDB" id="A0A822BN09"/>
<dbReference type="EMBL" id="CAJOBR010044601">
    <property type="protein sequence ID" value="CAF5035010.1"/>
    <property type="molecule type" value="Genomic_DNA"/>
</dbReference>
<sequence length="25" mass="3003">LYPVDRTRVNEYGEAFDEQKKSKTE</sequence>
<reference evidence="2" key="1">
    <citation type="submission" date="2021-02" db="EMBL/GenBank/DDBJ databases">
        <authorList>
            <person name="Nowell W R."/>
        </authorList>
    </citation>
    <scope>NUCLEOTIDE SEQUENCE</scope>
</reference>
<protein>
    <submittedName>
        <fullName evidence="2">Uncharacterized protein</fullName>
    </submittedName>
</protein>
<feature type="region of interest" description="Disordered" evidence="1">
    <location>
        <begin position="1"/>
        <end position="25"/>
    </location>
</feature>
<name>A0A822BN09_9BILA</name>
<evidence type="ECO:0000256" key="1">
    <source>
        <dbReference type="SAM" id="MobiDB-lite"/>
    </source>
</evidence>
<comment type="caution">
    <text evidence="2">The sequence shown here is derived from an EMBL/GenBank/DDBJ whole genome shotgun (WGS) entry which is preliminary data.</text>
</comment>
<evidence type="ECO:0000313" key="2">
    <source>
        <dbReference type="EMBL" id="CAF5035010.1"/>
    </source>
</evidence>